<sequence>EARNRVHSPLLRLPGELRNKIYAYALSDTIVTVFGPRGSKPYHLFVQVPGPIPGLEAATNPFILLGSLLFRCITFHIHSDGSFIQFLNELSDKQRDAITNVQLTTPDAREGGRKWAESTHFPGSDERAQSVHLDYLEWANALPFDRLPGLKRVEVEEDHQLIYNSLDENYLRWGIQSLVKGREVEIVVPLAPYWSFVAVRSNQ</sequence>
<dbReference type="EMBL" id="ML978271">
    <property type="protein sequence ID" value="KAF2025244.1"/>
    <property type="molecule type" value="Genomic_DNA"/>
</dbReference>
<evidence type="ECO:0000313" key="2">
    <source>
        <dbReference type="Proteomes" id="UP000799777"/>
    </source>
</evidence>
<organism evidence="1 2">
    <name type="scientific">Setomelanomma holmii</name>
    <dbReference type="NCBI Taxonomy" id="210430"/>
    <lineage>
        <taxon>Eukaryota</taxon>
        <taxon>Fungi</taxon>
        <taxon>Dikarya</taxon>
        <taxon>Ascomycota</taxon>
        <taxon>Pezizomycotina</taxon>
        <taxon>Dothideomycetes</taxon>
        <taxon>Pleosporomycetidae</taxon>
        <taxon>Pleosporales</taxon>
        <taxon>Pleosporineae</taxon>
        <taxon>Phaeosphaeriaceae</taxon>
        <taxon>Setomelanomma</taxon>
    </lineage>
</organism>
<reference evidence="1" key="1">
    <citation type="journal article" date="2020" name="Stud. Mycol.">
        <title>101 Dothideomycetes genomes: a test case for predicting lifestyles and emergence of pathogens.</title>
        <authorList>
            <person name="Haridas S."/>
            <person name="Albert R."/>
            <person name="Binder M."/>
            <person name="Bloem J."/>
            <person name="Labutti K."/>
            <person name="Salamov A."/>
            <person name="Andreopoulos B."/>
            <person name="Baker S."/>
            <person name="Barry K."/>
            <person name="Bills G."/>
            <person name="Bluhm B."/>
            <person name="Cannon C."/>
            <person name="Castanera R."/>
            <person name="Culley D."/>
            <person name="Daum C."/>
            <person name="Ezra D."/>
            <person name="Gonzalez J."/>
            <person name="Henrissat B."/>
            <person name="Kuo A."/>
            <person name="Liang C."/>
            <person name="Lipzen A."/>
            <person name="Lutzoni F."/>
            <person name="Magnuson J."/>
            <person name="Mondo S."/>
            <person name="Nolan M."/>
            <person name="Ohm R."/>
            <person name="Pangilinan J."/>
            <person name="Park H.-J."/>
            <person name="Ramirez L."/>
            <person name="Alfaro M."/>
            <person name="Sun H."/>
            <person name="Tritt A."/>
            <person name="Yoshinaga Y."/>
            <person name="Zwiers L.-H."/>
            <person name="Turgeon B."/>
            <person name="Goodwin S."/>
            <person name="Spatafora J."/>
            <person name="Crous P."/>
            <person name="Grigoriev I."/>
        </authorList>
    </citation>
    <scope>NUCLEOTIDE SEQUENCE</scope>
    <source>
        <strain evidence="1">CBS 110217</strain>
    </source>
</reference>
<protein>
    <submittedName>
        <fullName evidence="1">Uncharacterized protein</fullName>
    </submittedName>
</protein>
<dbReference type="AlphaFoldDB" id="A0A9P4LIL9"/>
<dbReference type="PANTHER" id="PTHR38790:SF4">
    <property type="entry name" value="2EXR DOMAIN-CONTAINING PROTEIN"/>
    <property type="match status" value="1"/>
</dbReference>
<dbReference type="Proteomes" id="UP000799777">
    <property type="component" value="Unassembled WGS sequence"/>
</dbReference>
<keyword evidence="2" id="KW-1185">Reference proteome</keyword>
<proteinExistence type="predicted"/>
<dbReference type="PANTHER" id="PTHR38790">
    <property type="entry name" value="2EXR DOMAIN-CONTAINING PROTEIN-RELATED"/>
    <property type="match status" value="1"/>
</dbReference>
<comment type="caution">
    <text evidence="1">The sequence shown here is derived from an EMBL/GenBank/DDBJ whole genome shotgun (WGS) entry which is preliminary data.</text>
</comment>
<accession>A0A9P4LIL9</accession>
<gene>
    <name evidence="1" type="ORF">EK21DRAFT_76948</name>
</gene>
<feature type="non-terminal residue" evidence="1">
    <location>
        <position position="1"/>
    </location>
</feature>
<dbReference type="OrthoDB" id="5413827at2759"/>
<name>A0A9P4LIL9_9PLEO</name>
<evidence type="ECO:0000313" key="1">
    <source>
        <dbReference type="EMBL" id="KAF2025244.1"/>
    </source>
</evidence>